<organism evidence="1 2">
    <name type="scientific">Eumeta variegata</name>
    <name type="common">Bagworm moth</name>
    <name type="synonym">Eumeta japonica</name>
    <dbReference type="NCBI Taxonomy" id="151549"/>
    <lineage>
        <taxon>Eukaryota</taxon>
        <taxon>Metazoa</taxon>
        <taxon>Ecdysozoa</taxon>
        <taxon>Arthropoda</taxon>
        <taxon>Hexapoda</taxon>
        <taxon>Insecta</taxon>
        <taxon>Pterygota</taxon>
        <taxon>Neoptera</taxon>
        <taxon>Endopterygota</taxon>
        <taxon>Lepidoptera</taxon>
        <taxon>Glossata</taxon>
        <taxon>Ditrysia</taxon>
        <taxon>Tineoidea</taxon>
        <taxon>Psychidae</taxon>
        <taxon>Oiketicinae</taxon>
        <taxon>Eumeta</taxon>
    </lineage>
</organism>
<proteinExistence type="predicted"/>
<sequence length="81" mass="9070">MSVAVVALSSDLDSGTAQCRPTAAKLHRMRWLHRSVDSVGSRIRTQVTAKLPRRSSPAQANLRSSSFVLVVPRVRRRRARF</sequence>
<keyword evidence="2" id="KW-1185">Reference proteome</keyword>
<comment type="caution">
    <text evidence="1">The sequence shown here is derived from an EMBL/GenBank/DDBJ whole genome shotgun (WGS) entry which is preliminary data.</text>
</comment>
<name>A0A4C1W9U2_EUMVA</name>
<reference evidence="1 2" key="1">
    <citation type="journal article" date="2019" name="Commun. Biol.">
        <title>The bagworm genome reveals a unique fibroin gene that provides high tensile strength.</title>
        <authorList>
            <person name="Kono N."/>
            <person name="Nakamura H."/>
            <person name="Ohtoshi R."/>
            <person name="Tomita M."/>
            <person name="Numata K."/>
            <person name="Arakawa K."/>
        </authorList>
    </citation>
    <scope>NUCLEOTIDE SEQUENCE [LARGE SCALE GENOMIC DNA]</scope>
</reference>
<accession>A0A4C1W9U2</accession>
<protein>
    <submittedName>
        <fullName evidence="1">Uncharacterized protein</fullName>
    </submittedName>
</protein>
<gene>
    <name evidence="1" type="ORF">EVAR_38053_1</name>
</gene>
<evidence type="ECO:0000313" key="1">
    <source>
        <dbReference type="EMBL" id="GBP47289.1"/>
    </source>
</evidence>
<evidence type="ECO:0000313" key="2">
    <source>
        <dbReference type="Proteomes" id="UP000299102"/>
    </source>
</evidence>
<dbReference type="AlphaFoldDB" id="A0A4C1W9U2"/>
<dbReference type="EMBL" id="BGZK01000499">
    <property type="protein sequence ID" value="GBP47289.1"/>
    <property type="molecule type" value="Genomic_DNA"/>
</dbReference>
<dbReference type="Proteomes" id="UP000299102">
    <property type="component" value="Unassembled WGS sequence"/>
</dbReference>